<dbReference type="InterPro" id="IPR015815">
    <property type="entry name" value="HIBADH-related"/>
</dbReference>
<feature type="domain" description="6-phosphogluconate dehydrogenase NADP-binding" evidence="3">
    <location>
        <begin position="6"/>
        <end position="159"/>
    </location>
</feature>
<evidence type="ECO:0000256" key="1">
    <source>
        <dbReference type="ARBA" id="ARBA00023002"/>
    </source>
</evidence>
<dbReference type="InterPro" id="IPR029154">
    <property type="entry name" value="HIBADH-like_NADP-bd"/>
</dbReference>
<evidence type="ECO:0000313" key="6">
    <source>
        <dbReference type="Proteomes" id="UP000193404"/>
    </source>
</evidence>
<dbReference type="InterPro" id="IPR006115">
    <property type="entry name" value="6PGDH_NADP-bd"/>
</dbReference>
<dbReference type="EMBL" id="CP020477">
    <property type="protein sequence ID" value="ARM74725.1"/>
    <property type="molecule type" value="Genomic_DNA"/>
</dbReference>
<evidence type="ECO:0000256" key="2">
    <source>
        <dbReference type="ARBA" id="ARBA00023027"/>
    </source>
</evidence>
<organism evidence="5 6">
    <name type="scientific">Acidianus manzaensis</name>
    <dbReference type="NCBI Taxonomy" id="282676"/>
    <lineage>
        <taxon>Archaea</taxon>
        <taxon>Thermoproteota</taxon>
        <taxon>Thermoprotei</taxon>
        <taxon>Sulfolobales</taxon>
        <taxon>Sulfolobaceae</taxon>
        <taxon>Acidianus</taxon>
    </lineage>
</organism>
<dbReference type="Pfam" id="PF14833">
    <property type="entry name" value="NAD_binding_11"/>
    <property type="match status" value="1"/>
</dbReference>
<keyword evidence="1" id="KW-0560">Oxidoreductase</keyword>
<dbReference type="AlphaFoldDB" id="A0A1W6JWU4"/>
<protein>
    <recommendedName>
        <fullName evidence="7">3-hydroxyisobutyrate dehydrogenase</fullName>
    </recommendedName>
</protein>
<dbReference type="GO" id="GO:0051287">
    <property type="term" value="F:NAD binding"/>
    <property type="evidence" value="ECO:0007669"/>
    <property type="project" value="InterPro"/>
</dbReference>
<dbReference type="GO" id="GO:0050661">
    <property type="term" value="F:NADP binding"/>
    <property type="evidence" value="ECO:0007669"/>
    <property type="project" value="InterPro"/>
</dbReference>
<name>A0A1W6JWU4_9CREN</name>
<sequence>MEKQIIGIIGLGRIGSGICINLTNKGYKVMGYDVNKVAYKNCMESQKTGLFYPVEKIEEIKTHANVIILSLPTGKEVLDITENLSDFKGIIIDTSTLSIEELHKILDVVLKNQLKYFTCRLERGPKEAREGTLALYCGGNRDEFDYLLDLLKDIGEPVYIGSHEQATMLKLISNMIGTVMVVLNGEISSVIKSANIDYETAIKALSMGGANNVQFFRLLWQLKNEYQDSFSLDLAQHVVELAIKSSKDYYGINSLPLTELANNIMVIAKSLGFGKKDVSEVAKLNDIINNISSQGK</sequence>
<gene>
    <name evidence="5" type="ORF">B6F84_00925</name>
</gene>
<dbReference type="InterPro" id="IPR029752">
    <property type="entry name" value="D-isomer_DH_CS1"/>
</dbReference>
<accession>A0A1W6JWU4</accession>
<dbReference type="PROSITE" id="PS00065">
    <property type="entry name" value="D_2_HYDROXYACID_DH_1"/>
    <property type="match status" value="1"/>
</dbReference>
<evidence type="ECO:0008006" key="7">
    <source>
        <dbReference type="Google" id="ProtNLM"/>
    </source>
</evidence>
<keyword evidence="2" id="KW-0520">NAD</keyword>
<dbReference type="SUPFAM" id="SSF48179">
    <property type="entry name" value="6-phosphogluconate dehydrogenase C-terminal domain-like"/>
    <property type="match status" value="1"/>
</dbReference>
<dbReference type="OrthoDB" id="23890at2157"/>
<dbReference type="PANTHER" id="PTHR22981:SF7">
    <property type="entry name" value="3-HYDROXYISOBUTYRATE DEHYDROGENASE, MITOCHONDRIAL"/>
    <property type="match status" value="1"/>
</dbReference>
<keyword evidence="6" id="KW-1185">Reference proteome</keyword>
<dbReference type="InterPro" id="IPR013328">
    <property type="entry name" value="6PGD_dom2"/>
</dbReference>
<dbReference type="PIRSF" id="PIRSF000103">
    <property type="entry name" value="HIBADH"/>
    <property type="match status" value="1"/>
</dbReference>
<evidence type="ECO:0000313" key="5">
    <source>
        <dbReference type="EMBL" id="ARM74725.1"/>
    </source>
</evidence>
<dbReference type="Pfam" id="PF03446">
    <property type="entry name" value="NAD_binding_2"/>
    <property type="match status" value="1"/>
</dbReference>
<proteinExistence type="predicted"/>
<dbReference type="Gene3D" id="3.40.50.720">
    <property type="entry name" value="NAD(P)-binding Rossmann-like Domain"/>
    <property type="match status" value="1"/>
</dbReference>
<dbReference type="PANTHER" id="PTHR22981">
    <property type="entry name" value="3-HYDROXYISOBUTYRATE DEHYDROGENASE-RELATED"/>
    <property type="match status" value="1"/>
</dbReference>
<evidence type="ECO:0000259" key="3">
    <source>
        <dbReference type="Pfam" id="PF03446"/>
    </source>
</evidence>
<dbReference type="Gene3D" id="1.10.1040.10">
    <property type="entry name" value="N-(1-d-carboxylethyl)-l-norvaline Dehydrogenase, domain 2"/>
    <property type="match status" value="1"/>
</dbReference>
<dbReference type="GO" id="GO:0016616">
    <property type="term" value="F:oxidoreductase activity, acting on the CH-OH group of donors, NAD or NADP as acceptor"/>
    <property type="evidence" value="ECO:0007669"/>
    <property type="project" value="TreeGrafter"/>
</dbReference>
<dbReference type="KEGG" id="aman:B6F84_00925"/>
<dbReference type="GeneID" id="41589437"/>
<evidence type="ECO:0000259" key="4">
    <source>
        <dbReference type="Pfam" id="PF14833"/>
    </source>
</evidence>
<reference evidence="5 6" key="1">
    <citation type="submission" date="2017-03" db="EMBL/GenBank/DDBJ databases">
        <title>Sulfur activation and transportation mechanism of thermophilic Archaea Acidianus manzaensis YN-25.</title>
        <authorList>
            <person name="Ma Y."/>
            <person name="Yang Y."/>
            <person name="Xia J."/>
        </authorList>
    </citation>
    <scope>NUCLEOTIDE SEQUENCE [LARGE SCALE GENOMIC DNA]</scope>
    <source>
        <strain evidence="5 6">YN-25</strain>
    </source>
</reference>
<dbReference type="STRING" id="282676.B6F84_00925"/>
<feature type="domain" description="3-hydroxyisobutyrate dehydrogenase-like NAD-binding" evidence="4">
    <location>
        <begin position="166"/>
        <end position="284"/>
    </location>
</feature>
<dbReference type="Proteomes" id="UP000193404">
    <property type="component" value="Chromosome"/>
</dbReference>
<dbReference type="RefSeq" id="WP_148690473.1">
    <property type="nucleotide sequence ID" value="NZ_CP020477.1"/>
</dbReference>
<dbReference type="InterPro" id="IPR008927">
    <property type="entry name" value="6-PGluconate_DH-like_C_sf"/>
</dbReference>
<dbReference type="SUPFAM" id="SSF51735">
    <property type="entry name" value="NAD(P)-binding Rossmann-fold domains"/>
    <property type="match status" value="1"/>
</dbReference>
<dbReference type="InterPro" id="IPR036291">
    <property type="entry name" value="NAD(P)-bd_dom_sf"/>
</dbReference>